<reference evidence="1" key="1">
    <citation type="journal article" date="2016" name="Genom Data">
        <title>Isolation and complete genome sequencing of Mimivirus bombay, a Giant Virus in sewage of Mumbai, India.</title>
        <authorList>
            <person name="Chatterjee A."/>
            <person name="Ali F."/>
            <person name="Bange D."/>
            <person name="Kondabagil K."/>
        </authorList>
    </citation>
    <scope>NUCLEOTIDE SEQUENCE [LARGE SCALE GENOMIC DNA]</scope>
    <source>
        <strain evidence="1">1</strain>
    </source>
</reference>
<proteinExistence type="predicted"/>
<accession>A0A165X612</accession>
<name>A0A165X612_MIMIV</name>
<evidence type="ECO:0000313" key="2">
    <source>
        <dbReference type="Proteomes" id="UP000241559"/>
    </source>
</evidence>
<dbReference type="Proteomes" id="UP000241559">
    <property type="component" value="Segment"/>
</dbReference>
<sequence length="108" mass="12673">MAKFIDERTFCYKCGMKVSPGIFHRCEKTTSFEPVVSDTYWCAYCKSTIRIIFDGRIRRCSNCGHDLHGGIANKIETVVHRDIESDKMLRRFMDPYSYSSVNKTNDRW</sequence>
<evidence type="ECO:0000313" key="1">
    <source>
        <dbReference type="EMBL" id="AMZ02480.1"/>
    </source>
</evidence>
<protein>
    <submittedName>
        <fullName evidence="1">Uncharacterized protein</fullName>
    </submittedName>
</protein>
<dbReference type="EMBL" id="KU761889">
    <property type="protein sequence ID" value="AMZ02480.1"/>
    <property type="molecule type" value="Genomic_DNA"/>
</dbReference>
<organism evidence="1 2">
    <name type="scientific">Mimivirus Bombay</name>
    <dbReference type="NCBI Taxonomy" id="1835008"/>
    <lineage>
        <taxon>Viruses</taxon>
        <taxon>Varidnaviria</taxon>
        <taxon>Bamfordvirae</taxon>
        <taxon>Nucleocytoviricota</taxon>
        <taxon>Megaviricetes</taxon>
        <taxon>Imitervirales</taxon>
        <taxon>Mimiviridae</taxon>
        <taxon>Megamimivirinae</taxon>
        <taxon>Mimivirus</taxon>
        <taxon>Mimivirus bradfordmassiliense</taxon>
    </lineage>
</organism>